<protein>
    <submittedName>
        <fullName evidence="1">Uncharacterized protein</fullName>
    </submittedName>
</protein>
<gene>
    <name evidence="1" type="ORF">MLD38_013119</name>
</gene>
<accession>A0ACB9R8I3</accession>
<sequence>MSAAGTSFLLPNRPPALHRPAASSFATWRASAVSTGRESSPATPTLKSVVDHGAIARSRRAEQDVGGIASEPPMTNNLDVRGDDEAVMIGQRRGLDEFFEMAEQLVRSDGGPPRWFAPLGCGPPSHNSPLLLYLPGIDGTGAGLALQQRKLGRIFELWCLHIPVMDRTPFVDLVKVVEGTVRSQMGKAPGRPIYLVGESIGACIALSVASLNRDLDLVLILINPATSFDDSPIQPLLPLLDFIPEQLLPSNAFLLSLITGSPAPMFSSKDLLDLTSRLSVVANLLPKETLIWKLRMIKASAAYTNSRIHAIKAQTLILASGKDQLLPSRAEGERLYNTIGNSDIRRFPESGHFLLLEEGFDLTYTMKGVSYYRRGKIFDLVKDYLPPTSAEIDKAYESIRLMDGALAPVYVSTLEDGTIVKGLAGIPSEGPVLLVGYHMLMGWDTYPLVARFVHERKIVVRGIAHPMLFLKKKDGGYLDESSFDNLRLMGAVPVSGPNLYKLLSSKSHILLYPGGMREALHRKGEQYQLFWPEQSEFVRMAARFGAKIVPFGAVGEDDVGEVVLDFDDLMRIPFYNDYVKDTREKMARANVLLRSDATGEVANQDSHTPGIMPKFPGRFYYRFGKPIETEGRKRELRDREKADELYRQVQSEVRECMSYLKEKREGDPYRNIIPRLIHQAANGFASEVPTFEI</sequence>
<evidence type="ECO:0000313" key="1">
    <source>
        <dbReference type="EMBL" id="KAI4375223.1"/>
    </source>
</evidence>
<keyword evidence="2" id="KW-1185">Reference proteome</keyword>
<comment type="caution">
    <text evidence="1">The sequence shown here is derived from an EMBL/GenBank/DDBJ whole genome shotgun (WGS) entry which is preliminary data.</text>
</comment>
<proteinExistence type="predicted"/>
<dbReference type="EMBL" id="CM042883">
    <property type="protein sequence ID" value="KAI4375223.1"/>
    <property type="molecule type" value="Genomic_DNA"/>
</dbReference>
<evidence type="ECO:0000313" key="2">
    <source>
        <dbReference type="Proteomes" id="UP001057402"/>
    </source>
</evidence>
<organism evidence="1 2">
    <name type="scientific">Melastoma candidum</name>
    <dbReference type="NCBI Taxonomy" id="119954"/>
    <lineage>
        <taxon>Eukaryota</taxon>
        <taxon>Viridiplantae</taxon>
        <taxon>Streptophyta</taxon>
        <taxon>Embryophyta</taxon>
        <taxon>Tracheophyta</taxon>
        <taxon>Spermatophyta</taxon>
        <taxon>Magnoliopsida</taxon>
        <taxon>eudicotyledons</taxon>
        <taxon>Gunneridae</taxon>
        <taxon>Pentapetalae</taxon>
        <taxon>rosids</taxon>
        <taxon>malvids</taxon>
        <taxon>Myrtales</taxon>
        <taxon>Melastomataceae</taxon>
        <taxon>Melastomatoideae</taxon>
        <taxon>Melastomateae</taxon>
        <taxon>Melastoma</taxon>
    </lineage>
</organism>
<reference evidence="2" key="1">
    <citation type="journal article" date="2023" name="Front. Plant Sci.">
        <title>Chromosomal-level genome assembly of Melastoma candidum provides insights into trichome evolution.</title>
        <authorList>
            <person name="Zhong Y."/>
            <person name="Wu W."/>
            <person name="Sun C."/>
            <person name="Zou P."/>
            <person name="Liu Y."/>
            <person name="Dai S."/>
            <person name="Zhou R."/>
        </authorList>
    </citation>
    <scope>NUCLEOTIDE SEQUENCE [LARGE SCALE GENOMIC DNA]</scope>
</reference>
<name>A0ACB9R8I3_9MYRT</name>
<dbReference type="Proteomes" id="UP001057402">
    <property type="component" value="Chromosome 4"/>
</dbReference>